<sequence length="309" mass="34424">MENPTITSPQRNHSMTSFHNCHHHSSNINPDLTHFHNIFPTPPKNSLKRSTRSETHLTDMRNFAYPSEKVVPYQLHQKVKEFMSNEELMRNTRLPNVSSSASSSNLRQFVGKMGSSSENIEKGEHPSLYKSFHSLSLSLFRGSGTLKNKVGTSQTISEEGETDTLEPLPPRIRKTSSASKLDMLSRDFGNSNFERNMLKSKEYSQSNMDTLNDPTSKEGLTMTIDKSKPNESIINALDKSTSSGNIFNRSDLPNDIKGKIDPHGSVTCGSNEEIHKSGGVFGIFGKGIFGKPVSANENETARYILTLEQ</sequence>
<proteinExistence type="predicted"/>
<dbReference type="Proteomes" id="UP000046392">
    <property type="component" value="Unplaced"/>
</dbReference>
<evidence type="ECO:0000313" key="3">
    <source>
        <dbReference type="WBParaSite" id="SPAL_0000258700.1"/>
    </source>
</evidence>
<organism evidence="2 3">
    <name type="scientific">Strongyloides papillosus</name>
    <name type="common">Intestinal threadworm</name>
    <dbReference type="NCBI Taxonomy" id="174720"/>
    <lineage>
        <taxon>Eukaryota</taxon>
        <taxon>Metazoa</taxon>
        <taxon>Ecdysozoa</taxon>
        <taxon>Nematoda</taxon>
        <taxon>Chromadorea</taxon>
        <taxon>Rhabditida</taxon>
        <taxon>Tylenchina</taxon>
        <taxon>Panagrolaimomorpha</taxon>
        <taxon>Strongyloidoidea</taxon>
        <taxon>Strongyloididae</taxon>
        <taxon>Strongyloides</taxon>
    </lineage>
</organism>
<accession>A0A0N5B970</accession>
<evidence type="ECO:0000313" key="2">
    <source>
        <dbReference type="Proteomes" id="UP000046392"/>
    </source>
</evidence>
<evidence type="ECO:0000256" key="1">
    <source>
        <dbReference type="SAM" id="MobiDB-lite"/>
    </source>
</evidence>
<keyword evidence="2" id="KW-1185">Reference proteome</keyword>
<name>A0A0N5B970_STREA</name>
<feature type="compositionally biased region" description="Polar residues" evidence="1">
    <location>
        <begin position="1"/>
        <end position="19"/>
    </location>
</feature>
<reference evidence="3" key="1">
    <citation type="submission" date="2017-02" db="UniProtKB">
        <authorList>
            <consortium name="WormBaseParasite"/>
        </authorList>
    </citation>
    <scope>IDENTIFICATION</scope>
</reference>
<feature type="region of interest" description="Disordered" evidence="1">
    <location>
        <begin position="150"/>
        <end position="172"/>
    </location>
</feature>
<dbReference type="WBParaSite" id="SPAL_0000258700.1">
    <property type="protein sequence ID" value="SPAL_0000258700.1"/>
    <property type="gene ID" value="SPAL_0000258700"/>
</dbReference>
<protein>
    <submittedName>
        <fullName evidence="3">Protein kinase domain-containing protein</fullName>
    </submittedName>
</protein>
<feature type="region of interest" description="Disordered" evidence="1">
    <location>
        <begin position="1"/>
        <end position="22"/>
    </location>
</feature>
<dbReference type="AlphaFoldDB" id="A0A0N5B970"/>